<dbReference type="RefSeq" id="WP_101627914.1">
    <property type="nucleotide sequence ID" value="NZ_PKKJ01000003.1"/>
</dbReference>
<dbReference type="Proteomes" id="UP000234545">
    <property type="component" value="Unassembled WGS sequence"/>
</dbReference>
<gene>
    <name evidence="2" type="ORF">CYJ25_03995</name>
</gene>
<feature type="domain" description="Ribbon-helix-helix protein CopG" evidence="1">
    <location>
        <begin position="54"/>
        <end position="88"/>
    </location>
</feature>
<evidence type="ECO:0000313" key="3">
    <source>
        <dbReference type="Proteomes" id="UP000234545"/>
    </source>
</evidence>
<dbReference type="AlphaFoldDB" id="A0A2I1I5M9"/>
<evidence type="ECO:0000313" key="2">
    <source>
        <dbReference type="EMBL" id="PKY66399.1"/>
    </source>
</evidence>
<evidence type="ECO:0000259" key="1">
    <source>
        <dbReference type="Pfam" id="PF01402"/>
    </source>
</evidence>
<reference evidence="2 3" key="1">
    <citation type="submission" date="2017-12" db="EMBL/GenBank/DDBJ databases">
        <title>Phylogenetic diversity of female urinary microbiome.</title>
        <authorList>
            <person name="Thomas-White K."/>
            <person name="Wolfe A.J."/>
        </authorList>
    </citation>
    <scope>NUCLEOTIDE SEQUENCE [LARGE SCALE GENOMIC DNA]</scope>
    <source>
        <strain evidence="2 3">UMB0250</strain>
    </source>
</reference>
<dbReference type="EMBL" id="PKKJ01000003">
    <property type="protein sequence ID" value="PKY66399.1"/>
    <property type="molecule type" value="Genomic_DNA"/>
</dbReference>
<proteinExistence type="predicted"/>
<organism evidence="2 3">
    <name type="scientific">Schaalia turicensis</name>
    <dbReference type="NCBI Taxonomy" id="131111"/>
    <lineage>
        <taxon>Bacteria</taxon>
        <taxon>Bacillati</taxon>
        <taxon>Actinomycetota</taxon>
        <taxon>Actinomycetes</taxon>
        <taxon>Actinomycetales</taxon>
        <taxon>Actinomycetaceae</taxon>
        <taxon>Schaalia</taxon>
    </lineage>
</organism>
<dbReference type="Pfam" id="PF01402">
    <property type="entry name" value="RHH_1"/>
    <property type="match status" value="1"/>
</dbReference>
<accession>A0A2I1I5M9</accession>
<dbReference type="OrthoDB" id="3267728at2"/>
<sequence>MSEFVALNGQTVTDAQLDAWESSYAQGKFPTGEKTLSAIIHGAPRALSSEGSETLSVKIPAAMKRALTAMADKENMTTSELVRAMLTKSLIDA</sequence>
<dbReference type="GO" id="GO:0006355">
    <property type="term" value="P:regulation of DNA-templated transcription"/>
    <property type="evidence" value="ECO:0007669"/>
    <property type="project" value="InterPro"/>
</dbReference>
<comment type="caution">
    <text evidence="2">The sequence shown here is derived from an EMBL/GenBank/DDBJ whole genome shotgun (WGS) entry which is preliminary data.</text>
</comment>
<name>A0A2I1I5M9_9ACTO</name>
<dbReference type="InterPro" id="IPR002145">
    <property type="entry name" value="CopG"/>
</dbReference>
<protein>
    <recommendedName>
        <fullName evidence="1">Ribbon-helix-helix protein CopG domain-containing protein</fullName>
    </recommendedName>
</protein>